<dbReference type="GO" id="GO:0003351">
    <property type="term" value="P:epithelial cilium movement involved in extracellular fluid movement"/>
    <property type="evidence" value="ECO:0007669"/>
    <property type="project" value="TreeGrafter"/>
</dbReference>
<dbReference type="EMBL" id="NEDP02005293">
    <property type="protein sequence ID" value="OWF42376.1"/>
    <property type="molecule type" value="Genomic_DNA"/>
</dbReference>
<evidence type="ECO:0000313" key="13">
    <source>
        <dbReference type="EMBL" id="OWF42376.1"/>
    </source>
</evidence>
<evidence type="ECO:0000256" key="1">
    <source>
        <dbReference type="ARBA" id="ARBA00004048"/>
    </source>
</evidence>
<dbReference type="GO" id="GO:0031514">
    <property type="term" value="C:motile cilium"/>
    <property type="evidence" value="ECO:0007669"/>
    <property type="project" value="UniProtKB-SubCell"/>
</dbReference>
<keyword evidence="5" id="KW-0963">Cytoplasm</keyword>
<dbReference type="PANTHER" id="PTHR28572">
    <property type="entry name" value="COILED-COIL DOMAIN-CONTAINING PROTEIN 103"/>
    <property type="match status" value="1"/>
</dbReference>
<name>A0A210Q0X0_MIZYE</name>
<dbReference type="InterPro" id="IPR042422">
    <property type="entry name" value="CC103"/>
</dbReference>
<dbReference type="InterPro" id="IPR025986">
    <property type="entry name" value="RPAP3-like_C"/>
</dbReference>
<comment type="subunit">
    <text evidence="4">Homodimer.</text>
</comment>
<evidence type="ECO:0000256" key="9">
    <source>
        <dbReference type="ARBA" id="ARBA00023273"/>
    </source>
</evidence>
<dbReference type="PANTHER" id="PTHR28572:SF1">
    <property type="entry name" value="COILED-COIL DOMAIN-CONTAINING PROTEIN 103"/>
    <property type="match status" value="1"/>
</dbReference>
<dbReference type="STRING" id="6573.A0A210Q0X0"/>
<evidence type="ECO:0000256" key="4">
    <source>
        <dbReference type="ARBA" id="ARBA00011738"/>
    </source>
</evidence>
<feature type="domain" description="Dynein attachment factor N-terminal" evidence="12">
    <location>
        <begin position="14"/>
        <end position="82"/>
    </location>
</feature>
<comment type="caution">
    <text evidence="13">The sequence shown here is derived from an EMBL/GenBank/DDBJ whole genome shotgun (WGS) entry which is preliminary data.</text>
</comment>
<protein>
    <recommendedName>
        <fullName evidence="15">Coiled-coil domain-containing protein 103</fullName>
    </recommendedName>
</protein>
<dbReference type="GO" id="GO:0005576">
    <property type="term" value="C:extracellular region"/>
    <property type="evidence" value="ECO:0007669"/>
    <property type="project" value="GOC"/>
</dbReference>
<dbReference type="GO" id="GO:0036159">
    <property type="term" value="P:inner dynein arm assembly"/>
    <property type="evidence" value="ECO:0007669"/>
    <property type="project" value="TreeGrafter"/>
</dbReference>
<keyword evidence="6" id="KW-0970">Cilium biogenesis/degradation</keyword>
<dbReference type="Pfam" id="PF13877">
    <property type="entry name" value="RPAP3_C"/>
    <property type="match status" value="1"/>
</dbReference>
<feature type="domain" description="RNA-polymerase II-associated protein 3-like C-terminal" evidence="11">
    <location>
        <begin position="108"/>
        <end position="197"/>
    </location>
</feature>
<evidence type="ECO:0000313" key="14">
    <source>
        <dbReference type="Proteomes" id="UP000242188"/>
    </source>
</evidence>
<dbReference type="InterPro" id="IPR031733">
    <property type="entry name" value="Dynein_attach_N"/>
</dbReference>
<reference evidence="13 14" key="1">
    <citation type="journal article" date="2017" name="Nat. Ecol. Evol.">
        <title>Scallop genome provides insights into evolution of bilaterian karyotype and development.</title>
        <authorList>
            <person name="Wang S."/>
            <person name="Zhang J."/>
            <person name="Jiao W."/>
            <person name="Li J."/>
            <person name="Xun X."/>
            <person name="Sun Y."/>
            <person name="Guo X."/>
            <person name="Huan P."/>
            <person name="Dong B."/>
            <person name="Zhang L."/>
            <person name="Hu X."/>
            <person name="Sun X."/>
            <person name="Wang J."/>
            <person name="Zhao C."/>
            <person name="Wang Y."/>
            <person name="Wang D."/>
            <person name="Huang X."/>
            <person name="Wang R."/>
            <person name="Lv J."/>
            <person name="Li Y."/>
            <person name="Zhang Z."/>
            <person name="Liu B."/>
            <person name="Lu W."/>
            <person name="Hui Y."/>
            <person name="Liang J."/>
            <person name="Zhou Z."/>
            <person name="Hou R."/>
            <person name="Li X."/>
            <person name="Liu Y."/>
            <person name="Li H."/>
            <person name="Ning X."/>
            <person name="Lin Y."/>
            <person name="Zhao L."/>
            <person name="Xing Q."/>
            <person name="Dou J."/>
            <person name="Li Y."/>
            <person name="Mao J."/>
            <person name="Guo H."/>
            <person name="Dou H."/>
            <person name="Li T."/>
            <person name="Mu C."/>
            <person name="Jiang W."/>
            <person name="Fu Q."/>
            <person name="Fu X."/>
            <person name="Miao Y."/>
            <person name="Liu J."/>
            <person name="Yu Q."/>
            <person name="Li R."/>
            <person name="Liao H."/>
            <person name="Li X."/>
            <person name="Kong Y."/>
            <person name="Jiang Z."/>
            <person name="Chourrout D."/>
            <person name="Li R."/>
            <person name="Bao Z."/>
        </authorList>
    </citation>
    <scope>NUCLEOTIDE SEQUENCE [LARGE SCALE GENOMIC DNA]</scope>
    <source>
        <strain evidence="13 14">PY_sf001</strain>
    </source>
</reference>
<keyword evidence="7" id="KW-0282">Flagellum</keyword>
<evidence type="ECO:0008006" key="15">
    <source>
        <dbReference type="Google" id="ProtNLM"/>
    </source>
</evidence>
<gene>
    <name evidence="13" type="ORF">KP79_PYT24551</name>
</gene>
<dbReference type="Pfam" id="PF15867">
    <property type="entry name" value="Dynein_attach_N"/>
    <property type="match status" value="1"/>
</dbReference>
<sequence>MSTQKPKSHDKDSLNFDKLEKELYAAVDADKKYWRENDAKFRAVGQKVETYEEFQDIVKASHLKPLDKGDNLNGIVFDQPWNSHAIKMKNAAPLKSTGGDLQQNDDLPKNGPEFARDWRRHHKTVQSQYGYLLKIGGARLGEMFKTEISFGLLGDILSALCHGFSSSDSTAVLAVVDGLCSANRFSLSVQFLSSKEKQVCSDLFQKLQSSIESQTEADGKHMHDRLKELEKIYELRSK</sequence>
<evidence type="ECO:0000256" key="7">
    <source>
        <dbReference type="ARBA" id="ARBA00022846"/>
    </source>
</evidence>
<keyword evidence="14" id="KW-1185">Reference proteome</keyword>
<dbReference type="Proteomes" id="UP000242188">
    <property type="component" value="Unassembled WGS sequence"/>
</dbReference>
<evidence type="ECO:0000256" key="3">
    <source>
        <dbReference type="ARBA" id="ARBA00004496"/>
    </source>
</evidence>
<proteinExistence type="inferred from homology"/>
<evidence type="ECO:0000256" key="6">
    <source>
        <dbReference type="ARBA" id="ARBA00022794"/>
    </source>
</evidence>
<dbReference type="AlphaFoldDB" id="A0A210Q0X0"/>
<dbReference type="OrthoDB" id="447931at2759"/>
<evidence type="ECO:0000259" key="12">
    <source>
        <dbReference type="Pfam" id="PF15867"/>
    </source>
</evidence>
<organism evidence="13 14">
    <name type="scientific">Mizuhopecten yessoensis</name>
    <name type="common">Japanese scallop</name>
    <name type="synonym">Patinopecten yessoensis</name>
    <dbReference type="NCBI Taxonomy" id="6573"/>
    <lineage>
        <taxon>Eukaryota</taxon>
        <taxon>Metazoa</taxon>
        <taxon>Spiralia</taxon>
        <taxon>Lophotrochozoa</taxon>
        <taxon>Mollusca</taxon>
        <taxon>Bivalvia</taxon>
        <taxon>Autobranchia</taxon>
        <taxon>Pteriomorphia</taxon>
        <taxon>Pectinida</taxon>
        <taxon>Pectinoidea</taxon>
        <taxon>Pectinidae</taxon>
        <taxon>Mizuhopecten</taxon>
    </lineage>
</organism>
<evidence type="ECO:0000256" key="8">
    <source>
        <dbReference type="ARBA" id="ARBA00023069"/>
    </source>
</evidence>
<comment type="function">
    <text evidence="1">Dynein-attachment factor required for cilia motility.</text>
</comment>
<keyword evidence="9" id="KW-0966">Cell projection</keyword>
<evidence type="ECO:0000256" key="5">
    <source>
        <dbReference type="ARBA" id="ARBA00022490"/>
    </source>
</evidence>
<evidence type="ECO:0000256" key="10">
    <source>
        <dbReference type="ARBA" id="ARBA00049986"/>
    </source>
</evidence>
<comment type="subcellular location">
    <subcellularLocation>
        <location evidence="2">Cell projection</location>
        <location evidence="2">Cilium</location>
        <location evidence="2">Flagellum</location>
    </subcellularLocation>
    <subcellularLocation>
        <location evidence="3">Cytoplasm</location>
    </subcellularLocation>
</comment>
<dbReference type="GO" id="GO:0036157">
    <property type="term" value="C:outer dynein arm"/>
    <property type="evidence" value="ECO:0007669"/>
    <property type="project" value="InterPro"/>
</dbReference>
<keyword evidence="8" id="KW-0969">Cilium</keyword>
<evidence type="ECO:0000259" key="11">
    <source>
        <dbReference type="Pfam" id="PF13877"/>
    </source>
</evidence>
<accession>A0A210Q0X0</accession>
<evidence type="ECO:0000256" key="2">
    <source>
        <dbReference type="ARBA" id="ARBA00004230"/>
    </source>
</evidence>
<dbReference type="GO" id="GO:0007368">
    <property type="term" value="P:determination of left/right symmetry"/>
    <property type="evidence" value="ECO:0007669"/>
    <property type="project" value="TreeGrafter"/>
</dbReference>
<comment type="similarity">
    <text evidence="10">Belongs to the DNAAF19/PR46b family.</text>
</comment>